<accession>I4BBW5</accession>
<dbReference type="GO" id="GO:0016020">
    <property type="term" value="C:membrane"/>
    <property type="evidence" value="ECO:0007669"/>
    <property type="project" value="UniProtKB-SubCell"/>
</dbReference>
<reference evidence="7 8" key="1">
    <citation type="submission" date="2012-06" db="EMBL/GenBank/DDBJ databases">
        <title>The complete chromosome of genome of Turneriella parva DSM 21527.</title>
        <authorList>
            <consortium name="US DOE Joint Genome Institute (JGI-PGF)"/>
            <person name="Lucas S."/>
            <person name="Han J."/>
            <person name="Lapidus A."/>
            <person name="Bruce D."/>
            <person name="Goodwin L."/>
            <person name="Pitluck S."/>
            <person name="Peters L."/>
            <person name="Kyrpides N."/>
            <person name="Mavromatis K."/>
            <person name="Ivanova N."/>
            <person name="Mikhailova N."/>
            <person name="Chertkov O."/>
            <person name="Detter J.C."/>
            <person name="Tapia R."/>
            <person name="Han C."/>
            <person name="Land M."/>
            <person name="Hauser L."/>
            <person name="Markowitz V."/>
            <person name="Cheng J.-F."/>
            <person name="Hugenholtz P."/>
            <person name="Woyke T."/>
            <person name="Wu D."/>
            <person name="Gronow S."/>
            <person name="Wellnitz S."/>
            <person name="Brambilla E."/>
            <person name="Klenk H.-P."/>
            <person name="Eisen J.A."/>
        </authorList>
    </citation>
    <scope>NUCLEOTIDE SEQUENCE [LARGE SCALE GENOMIC DNA]</scope>
    <source>
        <strain evidence="8">ATCC BAA-1111 / DSM 21527 / NCTC 11395 / H</strain>
    </source>
</reference>
<evidence type="ECO:0000313" key="8">
    <source>
        <dbReference type="Proteomes" id="UP000006048"/>
    </source>
</evidence>
<keyword evidence="5 6" id="KW-0472">Membrane</keyword>
<evidence type="ECO:0000256" key="4">
    <source>
        <dbReference type="ARBA" id="ARBA00022989"/>
    </source>
</evidence>
<feature type="transmembrane region" description="Helical" evidence="6">
    <location>
        <begin position="86"/>
        <end position="107"/>
    </location>
</feature>
<organism evidence="7 8">
    <name type="scientific">Turneriella parva (strain ATCC BAA-1111 / DSM 21527 / NCTC 11395 / H)</name>
    <name type="common">Leptospira parva</name>
    <dbReference type="NCBI Taxonomy" id="869212"/>
    <lineage>
        <taxon>Bacteria</taxon>
        <taxon>Pseudomonadati</taxon>
        <taxon>Spirochaetota</taxon>
        <taxon>Spirochaetia</taxon>
        <taxon>Leptospirales</taxon>
        <taxon>Leptospiraceae</taxon>
        <taxon>Turneriella</taxon>
    </lineage>
</organism>
<dbReference type="PANTHER" id="PTHR30238:SF4">
    <property type="entry name" value="SLL1022 PROTEIN"/>
    <property type="match status" value="1"/>
</dbReference>
<feature type="transmembrane region" description="Helical" evidence="6">
    <location>
        <begin position="306"/>
        <end position="323"/>
    </location>
</feature>
<dbReference type="Pfam" id="PF03741">
    <property type="entry name" value="TerC"/>
    <property type="match status" value="1"/>
</dbReference>
<evidence type="ECO:0000256" key="1">
    <source>
        <dbReference type="ARBA" id="ARBA00004141"/>
    </source>
</evidence>
<evidence type="ECO:0000256" key="2">
    <source>
        <dbReference type="ARBA" id="ARBA00007511"/>
    </source>
</evidence>
<dbReference type="AlphaFoldDB" id="I4BBW5"/>
<feature type="transmembrane region" description="Helical" evidence="6">
    <location>
        <begin position="165"/>
        <end position="183"/>
    </location>
</feature>
<feature type="transmembrane region" description="Helical" evidence="6">
    <location>
        <begin position="272"/>
        <end position="290"/>
    </location>
</feature>
<dbReference type="KEGG" id="tpx:Turpa_4139"/>
<dbReference type="RefSeq" id="WP_014805247.1">
    <property type="nucleotide sequence ID" value="NC_018020.1"/>
</dbReference>
<dbReference type="InterPro" id="IPR005496">
    <property type="entry name" value="Integral_membrane_TerC"/>
</dbReference>
<feature type="transmembrane region" description="Helical" evidence="6">
    <location>
        <begin position="46"/>
        <end position="65"/>
    </location>
</feature>
<name>I4BBW5_TURPD</name>
<comment type="subcellular location">
    <subcellularLocation>
        <location evidence="1">Membrane</location>
        <topology evidence="1">Multi-pass membrane protein</topology>
    </subcellularLocation>
</comment>
<dbReference type="Proteomes" id="UP000006048">
    <property type="component" value="Chromosome"/>
</dbReference>
<gene>
    <name evidence="7" type="ordered locus">Turpa_4139</name>
</gene>
<keyword evidence="3 6" id="KW-0812">Transmembrane</keyword>
<dbReference type="STRING" id="869212.Turpa_4139"/>
<evidence type="ECO:0000256" key="6">
    <source>
        <dbReference type="SAM" id="Phobius"/>
    </source>
</evidence>
<evidence type="ECO:0000256" key="5">
    <source>
        <dbReference type="ARBA" id="ARBA00023136"/>
    </source>
</evidence>
<protein>
    <submittedName>
        <fullName evidence="7">Integral membrane protein, YkoY family</fullName>
    </submittedName>
</protein>
<keyword evidence="8" id="KW-1185">Reference proteome</keyword>
<dbReference type="OrthoDB" id="9783692at2"/>
<comment type="similarity">
    <text evidence="2">Belongs to the TerC family.</text>
</comment>
<dbReference type="EMBL" id="CP002959">
    <property type="protein sequence ID" value="AFM14772.1"/>
    <property type="molecule type" value="Genomic_DNA"/>
</dbReference>
<feature type="transmembrane region" description="Helical" evidence="6">
    <location>
        <begin position="137"/>
        <end position="153"/>
    </location>
</feature>
<feature type="transmembrane region" description="Helical" evidence="6">
    <location>
        <begin position="242"/>
        <end position="260"/>
    </location>
</feature>
<dbReference type="PANTHER" id="PTHR30238">
    <property type="entry name" value="MEMBRANE BOUND PREDICTED REDOX MODULATOR"/>
    <property type="match status" value="1"/>
</dbReference>
<evidence type="ECO:0000313" key="7">
    <source>
        <dbReference type="EMBL" id="AFM14772.1"/>
    </source>
</evidence>
<evidence type="ECO:0000256" key="3">
    <source>
        <dbReference type="ARBA" id="ARBA00022692"/>
    </source>
</evidence>
<sequence>MSLLRKEWPLLTSALVFGAVMLADYQWGFMTNVTSLSSGSRSDLFVSAGFLTVITLAFLEGILGIDNATVLAIQVRHLKPADAHKALTWGIWGAFIFRFVFLIAAGFILEQKWIMAIGGFYLINMAAEFFLKYSLHLIADLLVLGVLLATFYTSGEYLNMQGLHVSVWLFFVPLMIFSLWRYFRARQKHDTAHQNEPEEGIEITGFTLKGHPVLAAVIAVEWTDILFSFDSIGAGVAMTRDFWVLFWGAFFGVTCLRLFAKSFIRLLEKHPQLEAAAMLAVLIVGVKMAFEAAQDTLKIRLWHIENWQTSLVILLIFVGAFFFRGKTPLIHPEN</sequence>
<proteinExistence type="inferred from homology"/>
<feature type="transmembrane region" description="Helical" evidence="6">
    <location>
        <begin position="113"/>
        <end position="130"/>
    </location>
</feature>
<dbReference type="HOGENOM" id="CLU_070543_1_1_12"/>
<keyword evidence="4 6" id="KW-1133">Transmembrane helix</keyword>